<dbReference type="GO" id="GO:0016987">
    <property type="term" value="F:sigma factor activity"/>
    <property type="evidence" value="ECO:0007669"/>
    <property type="project" value="UniProtKB-KW"/>
</dbReference>
<dbReference type="InterPro" id="IPR013325">
    <property type="entry name" value="RNA_pol_sigma_r2"/>
</dbReference>
<feature type="domain" description="RNA polymerase sigma factor 70 region 4 type 2" evidence="8">
    <location>
        <begin position="122"/>
        <end position="170"/>
    </location>
</feature>
<proteinExistence type="inferred from homology"/>
<dbReference type="PROSITE" id="PS01063">
    <property type="entry name" value="SIGMA70_ECF"/>
    <property type="match status" value="1"/>
</dbReference>
<dbReference type="InterPro" id="IPR007627">
    <property type="entry name" value="RNA_pol_sigma70_r2"/>
</dbReference>
<sequence length="197" mass="22677">MYSMLSEADLLLQVAAGNEMAFRYLFDTRRDKLFAYMLRLSSSSETAEDIVQDTFLRIWTDRGSLPAVRNFDAYLFTIARNHAFNLTKKIAYRRDILDQLTAGQKTFAEDTEHAIQFKVLREQLNRELEKLPSQQKLVFTLSHFQGLPHEDIANRLNISIGTVKKHLSLATQSLRSALQYNLEVILILGLVTWSLHA</sequence>
<accession>A0A5B2VFX5</accession>
<keyword evidence="5 6" id="KW-0804">Transcription</keyword>
<gene>
    <name evidence="9" type="ORF">F0L74_19860</name>
</gene>
<dbReference type="NCBIfam" id="TIGR02985">
    <property type="entry name" value="Sig70_bacteroi1"/>
    <property type="match status" value="1"/>
</dbReference>
<dbReference type="GO" id="GO:0006352">
    <property type="term" value="P:DNA-templated transcription initiation"/>
    <property type="evidence" value="ECO:0007669"/>
    <property type="project" value="InterPro"/>
</dbReference>
<protein>
    <recommendedName>
        <fullName evidence="6">RNA polymerase sigma factor</fullName>
    </recommendedName>
</protein>
<dbReference type="RefSeq" id="WP_149839663.1">
    <property type="nucleotide sequence ID" value="NZ_VUOC01000004.1"/>
</dbReference>
<dbReference type="Pfam" id="PF08281">
    <property type="entry name" value="Sigma70_r4_2"/>
    <property type="match status" value="1"/>
</dbReference>
<dbReference type="InterPro" id="IPR039425">
    <property type="entry name" value="RNA_pol_sigma-70-like"/>
</dbReference>
<reference evidence="9 10" key="1">
    <citation type="submission" date="2019-09" db="EMBL/GenBank/DDBJ databases">
        <title>Chitinophaga ginsengihumi sp. nov., isolated from soil of ginseng rhizosphere.</title>
        <authorList>
            <person name="Lee J."/>
        </authorList>
    </citation>
    <scope>NUCLEOTIDE SEQUENCE [LARGE SCALE GENOMIC DNA]</scope>
    <source>
        <strain evidence="9 10">BN140078</strain>
    </source>
</reference>
<dbReference type="Gene3D" id="1.10.1740.10">
    <property type="match status" value="1"/>
</dbReference>
<organism evidence="9 10">
    <name type="scientific">Chitinophaga agrisoli</name>
    <dbReference type="NCBI Taxonomy" id="2607653"/>
    <lineage>
        <taxon>Bacteria</taxon>
        <taxon>Pseudomonadati</taxon>
        <taxon>Bacteroidota</taxon>
        <taxon>Chitinophagia</taxon>
        <taxon>Chitinophagales</taxon>
        <taxon>Chitinophagaceae</taxon>
        <taxon>Chitinophaga</taxon>
    </lineage>
</organism>
<dbReference type="CDD" id="cd06171">
    <property type="entry name" value="Sigma70_r4"/>
    <property type="match status" value="1"/>
</dbReference>
<evidence type="ECO:0000259" key="7">
    <source>
        <dbReference type="Pfam" id="PF04542"/>
    </source>
</evidence>
<dbReference type="SUPFAM" id="SSF88659">
    <property type="entry name" value="Sigma3 and sigma4 domains of RNA polymerase sigma factors"/>
    <property type="match status" value="1"/>
</dbReference>
<evidence type="ECO:0000256" key="6">
    <source>
        <dbReference type="RuleBase" id="RU000716"/>
    </source>
</evidence>
<dbReference type="Gene3D" id="1.10.10.10">
    <property type="entry name" value="Winged helix-like DNA-binding domain superfamily/Winged helix DNA-binding domain"/>
    <property type="match status" value="1"/>
</dbReference>
<dbReference type="InterPro" id="IPR000838">
    <property type="entry name" value="RNA_pol_sigma70_ECF_CS"/>
</dbReference>
<dbReference type="InterPro" id="IPR014327">
    <property type="entry name" value="RNA_pol_sigma70_bacteroid"/>
</dbReference>
<dbReference type="GO" id="GO:0003677">
    <property type="term" value="F:DNA binding"/>
    <property type="evidence" value="ECO:0007669"/>
    <property type="project" value="UniProtKB-KW"/>
</dbReference>
<dbReference type="InterPro" id="IPR013249">
    <property type="entry name" value="RNA_pol_sigma70_r4_t2"/>
</dbReference>
<reference evidence="9 10" key="2">
    <citation type="submission" date="2019-09" db="EMBL/GenBank/DDBJ databases">
        <authorList>
            <person name="Jin C."/>
        </authorList>
    </citation>
    <scope>NUCLEOTIDE SEQUENCE [LARGE SCALE GENOMIC DNA]</scope>
    <source>
        <strain evidence="9 10">BN140078</strain>
    </source>
</reference>
<keyword evidence="10" id="KW-1185">Reference proteome</keyword>
<keyword evidence="4 6" id="KW-0238">DNA-binding</keyword>
<keyword evidence="3 6" id="KW-0731">Sigma factor</keyword>
<evidence type="ECO:0000256" key="4">
    <source>
        <dbReference type="ARBA" id="ARBA00023125"/>
    </source>
</evidence>
<evidence type="ECO:0000256" key="1">
    <source>
        <dbReference type="ARBA" id="ARBA00010641"/>
    </source>
</evidence>
<keyword evidence="2 6" id="KW-0805">Transcription regulation</keyword>
<dbReference type="SUPFAM" id="SSF88946">
    <property type="entry name" value="Sigma2 domain of RNA polymerase sigma factors"/>
    <property type="match status" value="1"/>
</dbReference>
<evidence type="ECO:0000313" key="9">
    <source>
        <dbReference type="EMBL" id="KAA2238483.1"/>
    </source>
</evidence>
<name>A0A5B2VFX5_9BACT</name>
<dbReference type="EMBL" id="VUOC01000004">
    <property type="protein sequence ID" value="KAA2238483.1"/>
    <property type="molecule type" value="Genomic_DNA"/>
</dbReference>
<evidence type="ECO:0000256" key="5">
    <source>
        <dbReference type="ARBA" id="ARBA00023163"/>
    </source>
</evidence>
<feature type="domain" description="RNA polymerase sigma-70 region 2" evidence="7">
    <location>
        <begin position="25"/>
        <end position="85"/>
    </location>
</feature>
<dbReference type="AlphaFoldDB" id="A0A5B2VFX5"/>
<dbReference type="Pfam" id="PF04542">
    <property type="entry name" value="Sigma70_r2"/>
    <property type="match status" value="1"/>
</dbReference>
<dbReference type="InterPro" id="IPR036388">
    <property type="entry name" value="WH-like_DNA-bd_sf"/>
</dbReference>
<dbReference type="PANTHER" id="PTHR43133:SF46">
    <property type="entry name" value="RNA POLYMERASE SIGMA-70 FACTOR ECF SUBFAMILY"/>
    <property type="match status" value="1"/>
</dbReference>
<evidence type="ECO:0000256" key="2">
    <source>
        <dbReference type="ARBA" id="ARBA00023015"/>
    </source>
</evidence>
<evidence type="ECO:0000256" key="3">
    <source>
        <dbReference type="ARBA" id="ARBA00023082"/>
    </source>
</evidence>
<dbReference type="Proteomes" id="UP000324611">
    <property type="component" value="Unassembled WGS sequence"/>
</dbReference>
<evidence type="ECO:0000313" key="10">
    <source>
        <dbReference type="Proteomes" id="UP000324611"/>
    </source>
</evidence>
<dbReference type="InterPro" id="IPR013324">
    <property type="entry name" value="RNA_pol_sigma_r3/r4-like"/>
</dbReference>
<dbReference type="InterPro" id="IPR014284">
    <property type="entry name" value="RNA_pol_sigma-70_dom"/>
</dbReference>
<evidence type="ECO:0000259" key="8">
    <source>
        <dbReference type="Pfam" id="PF08281"/>
    </source>
</evidence>
<comment type="caution">
    <text evidence="9">The sequence shown here is derived from an EMBL/GenBank/DDBJ whole genome shotgun (WGS) entry which is preliminary data.</text>
</comment>
<comment type="similarity">
    <text evidence="1 6">Belongs to the sigma-70 factor family. ECF subfamily.</text>
</comment>
<dbReference type="PANTHER" id="PTHR43133">
    <property type="entry name" value="RNA POLYMERASE ECF-TYPE SIGMA FACTO"/>
    <property type="match status" value="1"/>
</dbReference>
<dbReference type="NCBIfam" id="TIGR02937">
    <property type="entry name" value="sigma70-ECF"/>
    <property type="match status" value="1"/>
</dbReference>